<gene>
    <name evidence="3" type="ORF">A10D4_10756</name>
</gene>
<dbReference type="STRING" id="740709.A10D4_10756"/>
<reference evidence="3 4" key="1">
    <citation type="journal article" date="2012" name="J. Bacteriol.">
        <title>Genome Sequence of Idiomarina xiamenensis Type Strain 10-D-4.</title>
        <authorList>
            <person name="Lai Q."/>
            <person name="Wang L."/>
            <person name="Wang W."/>
            <person name="Shao Z."/>
        </authorList>
    </citation>
    <scope>NUCLEOTIDE SEQUENCE [LARGE SCALE GENOMIC DNA]</scope>
    <source>
        <strain evidence="3 4">10-D-4</strain>
    </source>
</reference>
<keyword evidence="4" id="KW-1185">Reference proteome</keyword>
<keyword evidence="1" id="KW-0663">Pyridoxal phosphate</keyword>
<evidence type="ECO:0000256" key="1">
    <source>
        <dbReference type="ARBA" id="ARBA00022898"/>
    </source>
</evidence>
<evidence type="ECO:0000313" key="4">
    <source>
        <dbReference type="Proteomes" id="UP000014115"/>
    </source>
</evidence>
<accession>K2K4N6</accession>
<dbReference type="InterPro" id="IPR000192">
    <property type="entry name" value="Aminotrans_V_dom"/>
</dbReference>
<dbReference type="Gene3D" id="3.40.640.10">
    <property type="entry name" value="Type I PLP-dependent aspartate aminotransferase-like (Major domain)"/>
    <property type="match status" value="1"/>
</dbReference>
<dbReference type="PATRIC" id="fig|740709.3.peg.2174"/>
<comment type="caution">
    <text evidence="3">The sequence shown here is derived from an EMBL/GenBank/DDBJ whole genome shotgun (WGS) entry which is preliminary data.</text>
</comment>
<protein>
    <recommendedName>
        <fullName evidence="2">Aminotransferase class V domain-containing protein</fullName>
    </recommendedName>
</protein>
<evidence type="ECO:0000259" key="2">
    <source>
        <dbReference type="Pfam" id="PF00266"/>
    </source>
</evidence>
<dbReference type="Gene3D" id="3.90.1150.10">
    <property type="entry name" value="Aspartate Aminotransferase, domain 1"/>
    <property type="match status" value="1"/>
</dbReference>
<dbReference type="AlphaFoldDB" id="K2K4N6"/>
<name>K2K4N6_9GAMM</name>
<dbReference type="RefSeq" id="WP_008489488.1">
    <property type="nucleotide sequence ID" value="NZ_AMRG01000013.1"/>
</dbReference>
<dbReference type="EMBL" id="AMRG01000013">
    <property type="protein sequence ID" value="EKE81552.1"/>
    <property type="molecule type" value="Genomic_DNA"/>
</dbReference>
<dbReference type="SUPFAM" id="SSF53383">
    <property type="entry name" value="PLP-dependent transferases"/>
    <property type="match status" value="1"/>
</dbReference>
<dbReference type="OrthoDB" id="5501089at2"/>
<organism evidence="3 4">
    <name type="scientific">Idiomarina xiamenensis 10-D-4</name>
    <dbReference type="NCBI Taxonomy" id="740709"/>
    <lineage>
        <taxon>Bacteria</taxon>
        <taxon>Pseudomonadati</taxon>
        <taxon>Pseudomonadota</taxon>
        <taxon>Gammaproteobacteria</taxon>
        <taxon>Alteromonadales</taxon>
        <taxon>Idiomarinaceae</taxon>
        <taxon>Idiomarina</taxon>
    </lineage>
</organism>
<feature type="domain" description="Aminotransferase class V" evidence="2">
    <location>
        <begin position="51"/>
        <end position="323"/>
    </location>
</feature>
<dbReference type="Pfam" id="PF00266">
    <property type="entry name" value="Aminotran_5"/>
    <property type="match status" value="1"/>
</dbReference>
<dbReference type="Proteomes" id="UP000014115">
    <property type="component" value="Unassembled WGS sequence"/>
</dbReference>
<dbReference type="InterPro" id="IPR015422">
    <property type="entry name" value="PyrdxlP-dep_Trfase_small"/>
</dbReference>
<evidence type="ECO:0000313" key="3">
    <source>
        <dbReference type="EMBL" id="EKE81552.1"/>
    </source>
</evidence>
<dbReference type="eggNOG" id="COG0520">
    <property type="taxonomic scope" value="Bacteria"/>
</dbReference>
<sequence>MYKQHYQRFLQYHRDELHCAPHSHHYWPDVTFDAQQLYWLDSARGADEKWQTLFSERLPAVQQQLTELLGNASPSQWVFASNTHELLYRIISCFEATKPLHIVSTDGEFHSFSRQLARLRERRNVKVSLVPCQPYDSFAERWQAATQQADIDLIFTSQVFFNSGVIAPNWQQWLPQVADDVVVVVDGYHGCGAIDTDLSAYADRIFYLAGGYKYLQAGEGCCFMSVPRDCPLRPEYTGWFADFEHLEGAQPEPVQYAESGQRFAGATMDFSGIYRLHAVLDWWQREQLSVARQNHYIDELKKSFLSHLKNLDHPLLNDNNRLQHHGQAHGRFFTYEINDKDQLQRLYERLLEQGVKTDYRGNRLRFGFALYHDPDDYCRIKG</sequence>
<dbReference type="InterPro" id="IPR015424">
    <property type="entry name" value="PyrdxlP-dep_Trfase"/>
</dbReference>
<proteinExistence type="predicted"/>
<dbReference type="InterPro" id="IPR015421">
    <property type="entry name" value="PyrdxlP-dep_Trfase_major"/>
</dbReference>